<reference evidence="2" key="2">
    <citation type="journal article" date="2015" name="Fish Shellfish Immunol.">
        <title>Early steps in the European eel (Anguilla anguilla)-Vibrio vulnificus interaction in the gills: Role of the RtxA13 toxin.</title>
        <authorList>
            <person name="Callol A."/>
            <person name="Pajuelo D."/>
            <person name="Ebbesson L."/>
            <person name="Teles M."/>
            <person name="MacKenzie S."/>
            <person name="Amaro C."/>
        </authorList>
    </citation>
    <scope>NUCLEOTIDE SEQUENCE</scope>
</reference>
<dbReference type="AlphaFoldDB" id="A0A0E9RCH5"/>
<protein>
    <submittedName>
        <fullName evidence="2">Uncharacterized protein</fullName>
    </submittedName>
</protein>
<feature type="region of interest" description="Disordered" evidence="1">
    <location>
        <begin position="1"/>
        <end position="40"/>
    </location>
</feature>
<evidence type="ECO:0000256" key="1">
    <source>
        <dbReference type="SAM" id="MobiDB-lite"/>
    </source>
</evidence>
<feature type="compositionally biased region" description="Polar residues" evidence="1">
    <location>
        <begin position="18"/>
        <end position="40"/>
    </location>
</feature>
<accession>A0A0E9RCH5</accession>
<proteinExistence type="predicted"/>
<reference evidence="2" key="1">
    <citation type="submission" date="2014-11" db="EMBL/GenBank/DDBJ databases">
        <authorList>
            <person name="Amaro Gonzalez C."/>
        </authorList>
    </citation>
    <scope>NUCLEOTIDE SEQUENCE</scope>
</reference>
<dbReference type="EMBL" id="GBXM01081751">
    <property type="protein sequence ID" value="JAH26826.1"/>
    <property type="molecule type" value="Transcribed_RNA"/>
</dbReference>
<evidence type="ECO:0000313" key="2">
    <source>
        <dbReference type="EMBL" id="JAH26826.1"/>
    </source>
</evidence>
<name>A0A0E9RCH5_ANGAN</name>
<organism evidence="2">
    <name type="scientific">Anguilla anguilla</name>
    <name type="common">European freshwater eel</name>
    <name type="synonym">Muraena anguilla</name>
    <dbReference type="NCBI Taxonomy" id="7936"/>
    <lineage>
        <taxon>Eukaryota</taxon>
        <taxon>Metazoa</taxon>
        <taxon>Chordata</taxon>
        <taxon>Craniata</taxon>
        <taxon>Vertebrata</taxon>
        <taxon>Euteleostomi</taxon>
        <taxon>Actinopterygii</taxon>
        <taxon>Neopterygii</taxon>
        <taxon>Teleostei</taxon>
        <taxon>Anguilliformes</taxon>
        <taxon>Anguillidae</taxon>
        <taxon>Anguilla</taxon>
    </lineage>
</organism>
<sequence>MYQFREGKQVPRHKHASQMHNIQMETKPIINSETGRTTAV</sequence>